<dbReference type="Gene3D" id="3.40.50.720">
    <property type="entry name" value="NAD(P)-binding Rossmann-like Domain"/>
    <property type="match status" value="1"/>
</dbReference>
<keyword evidence="1" id="KW-0472">Membrane</keyword>
<keyword evidence="1" id="KW-0812">Transmembrane</keyword>
<protein>
    <submittedName>
        <fullName evidence="2">DUF1776-domain-containing protein</fullName>
    </submittedName>
</protein>
<dbReference type="SUPFAM" id="SSF51735">
    <property type="entry name" value="NAD(P)-binding Rossmann-fold domains"/>
    <property type="match status" value="1"/>
</dbReference>
<gene>
    <name evidence="2" type="ORF">E6O75_ATG11488</name>
</gene>
<dbReference type="STRING" id="86259.A0A4Z1NL25"/>
<dbReference type="Proteomes" id="UP000298493">
    <property type="component" value="Unassembled WGS sequence"/>
</dbReference>
<keyword evidence="1" id="KW-1133">Transmembrane helix</keyword>
<reference evidence="2 3" key="1">
    <citation type="submission" date="2019-04" db="EMBL/GenBank/DDBJ databases">
        <title>High contiguity whole genome sequence and gene annotation resource for two Venturia nashicola isolates.</title>
        <authorList>
            <person name="Prokchorchik M."/>
            <person name="Won K."/>
            <person name="Lee Y."/>
            <person name="Choi E.D."/>
            <person name="Segonzac C."/>
            <person name="Sohn K.H."/>
        </authorList>
    </citation>
    <scope>NUCLEOTIDE SEQUENCE [LARGE SCALE GENOMIC DNA]</scope>
    <source>
        <strain evidence="2 3">PRI2</strain>
    </source>
</reference>
<dbReference type="PANTHER" id="PTHR43313">
    <property type="entry name" value="SHORT-CHAIN DEHYDROGENASE/REDUCTASE FAMILY 9C"/>
    <property type="match status" value="1"/>
</dbReference>
<dbReference type="Pfam" id="PF08643">
    <property type="entry name" value="DUF1776"/>
    <property type="match status" value="1"/>
</dbReference>
<dbReference type="PANTHER" id="PTHR43313:SF1">
    <property type="entry name" value="3BETA-HYDROXYSTEROID DEHYDROGENASE DHS-16"/>
    <property type="match status" value="1"/>
</dbReference>
<feature type="transmembrane region" description="Helical" evidence="1">
    <location>
        <begin position="87"/>
        <end position="104"/>
    </location>
</feature>
<evidence type="ECO:0000256" key="1">
    <source>
        <dbReference type="SAM" id="Phobius"/>
    </source>
</evidence>
<feature type="transmembrane region" description="Helical" evidence="1">
    <location>
        <begin position="125"/>
        <end position="143"/>
    </location>
</feature>
<dbReference type="InterPro" id="IPR013952">
    <property type="entry name" value="DUF1776_fun"/>
</dbReference>
<dbReference type="InterPro" id="IPR036291">
    <property type="entry name" value="NAD(P)-bd_dom_sf"/>
</dbReference>
<evidence type="ECO:0000313" key="3">
    <source>
        <dbReference type="Proteomes" id="UP000298493"/>
    </source>
</evidence>
<organism evidence="2 3">
    <name type="scientific">Venturia nashicola</name>
    <dbReference type="NCBI Taxonomy" id="86259"/>
    <lineage>
        <taxon>Eukaryota</taxon>
        <taxon>Fungi</taxon>
        <taxon>Dikarya</taxon>
        <taxon>Ascomycota</taxon>
        <taxon>Pezizomycotina</taxon>
        <taxon>Dothideomycetes</taxon>
        <taxon>Pleosporomycetidae</taxon>
        <taxon>Venturiales</taxon>
        <taxon>Venturiaceae</taxon>
        <taxon>Venturia</taxon>
    </lineage>
</organism>
<proteinExistence type="predicted"/>
<keyword evidence="3" id="KW-1185">Reference proteome</keyword>
<name>A0A4Z1NL25_9PEZI</name>
<comment type="caution">
    <text evidence="2">The sequence shown here is derived from an EMBL/GenBank/DDBJ whole genome shotgun (WGS) entry which is preliminary data.</text>
</comment>
<dbReference type="EMBL" id="SNSC02000018">
    <property type="protein sequence ID" value="TID16370.1"/>
    <property type="molecule type" value="Genomic_DNA"/>
</dbReference>
<accession>A0A4Z1NL25</accession>
<dbReference type="AlphaFoldDB" id="A0A4Z1NL25"/>
<sequence length="476" mass="52208">MESKDTYLSGTIGGVSQGIQNIAYSTGYIFDAVDKQIDNFASSIRNVFSSSSWLPKSIKPPPPPPRYLPANRTYIRIVAEWILRHKAITAAFVAFMSTGGILVWHQKIQKSKRRRARRTANGTRLEVVVVAGEVGSLLLRSLVADMEKRGFIVYVIVKSIEEEDAIREEAEGKADIRPFLVDVNEPMQTQQALSRFQNLLVSPHQPSPGARTHELSFAGLILAPDLVYPSGPIETLSPELWQDSFNSKILPTITTAQAFLPVICEFKARVLVLSPNVVASLKPAFHGMESAMVGALDGFSTTLRRELQTLGIHVCQIKLGNFDFSHLGRARTHLQSISASRTFTWPPSARMLYAQNFINQGRIAEGKGMFGDTGSIAKASSPRELHYAIFDALTQKRPTSVWRVGRGSLAYDIVGNWVPGGLVGWVLGLRTVSLEKLGGPPAAVQQPDFVPPSMEESMTAQSWEKIERGGSPGLGV</sequence>
<evidence type="ECO:0000313" key="2">
    <source>
        <dbReference type="EMBL" id="TID16370.1"/>
    </source>
</evidence>